<evidence type="ECO:0000256" key="6">
    <source>
        <dbReference type="ARBA" id="ARBA00022679"/>
    </source>
</evidence>
<evidence type="ECO:0000256" key="9">
    <source>
        <dbReference type="ARBA" id="ARBA00022771"/>
    </source>
</evidence>
<protein>
    <recommendedName>
        <fullName evidence="5 16">Non-structural maintenance of chromosomes element 1 homolog</fullName>
        <ecNumber evidence="4 16">2.3.2.27</ecNumber>
    </recommendedName>
</protein>
<evidence type="ECO:0000256" key="15">
    <source>
        <dbReference type="PROSITE-ProRule" id="PRU00175"/>
    </source>
</evidence>
<proteinExistence type="inferred from homology"/>
<dbReference type="PANTHER" id="PTHR20973">
    <property type="entry name" value="NON-SMC ELEMENT 1-RELATED"/>
    <property type="match status" value="1"/>
</dbReference>
<dbReference type="AlphaFoldDB" id="A0AAD7IFL3"/>
<evidence type="ECO:0000313" key="19">
    <source>
        <dbReference type="EMBL" id="KAJ7740672.1"/>
    </source>
</evidence>
<evidence type="ECO:0000256" key="3">
    <source>
        <dbReference type="ARBA" id="ARBA00010258"/>
    </source>
</evidence>
<comment type="subunit">
    <text evidence="16">Component of the Smc5-Smc6 complex.</text>
</comment>
<dbReference type="PROSITE" id="PS50089">
    <property type="entry name" value="ZF_RING_2"/>
    <property type="match status" value="1"/>
</dbReference>
<comment type="similarity">
    <text evidence="3 16">Belongs to the NSE1 family.</text>
</comment>
<dbReference type="GO" id="GO:0008270">
    <property type="term" value="F:zinc ion binding"/>
    <property type="evidence" value="ECO:0007669"/>
    <property type="project" value="UniProtKB-KW"/>
</dbReference>
<comment type="function">
    <text evidence="16">Acts in a DNA repair pathway for removal of UV-induced DNA damage that is distinct from classical nucleotide excision repair and in repair of ionizing radiation damage. Functions in homologous recombination repair of DNA double strand breaks and in recovery of stalled replication forks.</text>
</comment>
<keyword evidence="13 16" id="KW-0234">DNA repair</keyword>
<comment type="subcellular location">
    <subcellularLocation>
        <location evidence="2 16">Nucleus</location>
    </subcellularLocation>
</comment>
<dbReference type="Pfam" id="PF07574">
    <property type="entry name" value="SMC_Nse1"/>
    <property type="match status" value="1"/>
</dbReference>
<dbReference type="Proteomes" id="UP001215280">
    <property type="component" value="Unassembled WGS sequence"/>
</dbReference>
<feature type="compositionally biased region" description="Basic residues" evidence="17">
    <location>
        <begin position="335"/>
        <end position="344"/>
    </location>
</feature>
<name>A0AAD7IFL3_9AGAR</name>
<sequence length="344" mass="38802">MAAVSVKDVQRLFLQAVLSRGVLSLKLAQTLWVKSKVAVMAADNNLEIAHAGTRDEWDAFVKRLNESLDNLDLEFKQFQEETTGRDMYAIVNRKDDAIAQMATDYTAGEIAFFKAMVEQIMLAPHRSFSITSLAALREVSHLKPKSNMSKTQAEVVLASFVAQGWLMKSKRGRYSLSTRALLELMPYLKSTYPDEIATECIICFEVVTKGVICPAAKCQVCMHYHCFSKYIRTRRRECPTCNTEWPGDQERMNPIGEGAARDGDDGRRRVRKTTENEEGDDMDEDEDEDEDGPPPPRTQQSRKGKGKKPAEDSMEVDEDGDEAEEEDSDTPVKTQGKRRASRRS</sequence>
<evidence type="ECO:0000256" key="4">
    <source>
        <dbReference type="ARBA" id="ARBA00012483"/>
    </source>
</evidence>
<dbReference type="Gene3D" id="3.90.1150.220">
    <property type="match status" value="1"/>
</dbReference>
<dbReference type="SUPFAM" id="SSF57850">
    <property type="entry name" value="RING/U-box"/>
    <property type="match status" value="1"/>
</dbReference>
<keyword evidence="10 16" id="KW-0833">Ubl conjugation pathway</keyword>
<dbReference type="GO" id="GO:0030915">
    <property type="term" value="C:Smc5-Smc6 complex"/>
    <property type="evidence" value="ECO:0007669"/>
    <property type="project" value="UniProtKB-UniRule"/>
</dbReference>
<gene>
    <name evidence="19" type="ORF">DFH07DRAFT_905406</name>
</gene>
<dbReference type="InterPro" id="IPR011513">
    <property type="entry name" value="Nse1"/>
</dbReference>
<dbReference type="EMBL" id="JARJLG010000126">
    <property type="protein sequence ID" value="KAJ7740672.1"/>
    <property type="molecule type" value="Genomic_DNA"/>
</dbReference>
<accession>A0AAD7IFL3</accession>
<feature type="compositionally biased region" description="Acidic residues" evidence="17">
    <location>
        <begin position="276"/>
        <end position="292"/>
    </location>
</feature>
<keyword evidence="12 16" id="KW-0233">DNA recombination</keyword>
<evidence type="ECO:0000256" key="1">
    <source>
        <dbReference type="ARBA" id="ARBA00000900"/>
    </source>
</evidence>
<evidence type="ECO:0000256" key="17">
    <source>
        <dbReference type="SAM" id="MobiDB-lite"/>
    </source>
</evidence>
<evidence type="ECO:0000313" key="20">
    <source>
        <dbReference type="Proteomes" id="UP001215280"/>
    </source>
</evidence>
<dbReference type="InterPro" id="IPR014857">
    <property type="entry name" value="Nse1_RING_C4HC3-type"/>
</dbReference>
<evidence type="ECO:0000256" key="14">
    <source>
        <dbReference type="ARBA" id="ARBA00023242"/>
    </source>
</evidence>
<evidence type="ECO:0000256" key="13">
    <source>
        <dbReference type="ARBA" id="ARBA00023204"/>
    </source>
</evidence>
<dbReference type="EC" id="2.3.2.27" evidence="4 16"/>
<evidence type="ECO:0000256" key="12">
    <source>
        <dbReference type="ARBA" id="ARBA00023172"/>
    </source>
</evidence>
<dbReference type="GO" id="GO:0005634">
    <property type="term" value="C:nucleus"/>
    <property type="evidence" value="ECO:0007669"/>
    <property type="project" value="UniProtKB-SubCell"/>
</dbReference>
<evidence type="ECO:0000256" key="2">
    <source>
        <dbReference type="ARBA" id="ARBA00004123"/>
    </source>
</evidence>
<comment type="caution">
    <text evidence="19">The sequence shown here is derived from an EMBL/GenBank/DDBJ whole genome shotgun (WGS) entry which is preliminary data.</text>
</comment>
<comment type="catalytic activity">
    <reaction evidence="1 16">
        <text>S-ubiquitinyl-[E2 ubiquitin-conjugating enzyme]-L-cysteine + [acceptor protein]-L-lysine = [E2 ubiquitin-conjugating enzyme]-L-cysteine + N(6)-ubiquitinyl-[acceptor protein]-L-lysine.</text>
        <dbReference type="EC" id="2.3.2.27"/>
    </reaction>
</comment>
<keyword evidence="9 15" id="KW-0863">Zinc-finger</keyword>
<keyword evidence="14 16" id="KW-0539">Nucleus</keyword>
<feature type="compositionally biased region" description="Basic and acidic residues" evidence="17">
    <location>
        <begin position="259"/>
        <end position="275"/>
    </location>
</feature>
<feature type="region of interest" description="Disordered" evidence="17">
    <location>
        <begin position="242"/>
        <end position="344"/>
    </location>
</feature>
<dbReference type="Gene3D" id="1.10.10.10">
    <property type="entry name" value="Winged helix-like DNA-binding domain superfamily/Winged helix DNA-binding domain"/>
    <property type="match status" value="1"/>
</dbReference>
<dbReference type="GO" id="GO:0061630">
    <property type="term" value="F:ubiquitin protein ligase activity"/>
    <property type="evidence" value="ECO:0007669"/>
    <property type="project" value="UniProtKB-EC"/>
</dbReference>
<dbReference type="PANTHER" id="PTHR20973:SF0">
    <property type="entry name" value="NON-STRUCTURAL MAINTENANCE OF CHROMOSOMES ELEMENT 1 HOMOLOG"/>
    <property type="match status" value="1"/>
</dbReference>
<keyword evidence="8 16" id="KW-0227">DNA damage</keyword>
<evidence type="ECO:0000256" key="5">
    <source>
        <dbReference type="ARBA" id="ARBA00019422"/>
    </source>
</evidence>
<keyword evidence="7 16" id="KW-0479">Metal-binding</keyword>
<feature type="domain" description="RING-type" evidence="18">
    <location>
        <begin position="200"/>
        <end position="242"/>
    </location>
</feature>
<dbReference type="GO" id="GO:0000724">
    <property type="term" value="P:double-strand break repair via homologous recombination"/>
    <property type="evidence" value="ECO:0007669"/>
    <property type="project" value="TreeGrafter"/>
</dbReference>
<dbReference type="InterPro" id="IPR001841">
    <property type="entry name" value="Znf_RING"/>
</dbReference>
<evidence type="ECO:0000256" key="7">
    <source>
        <dbReference type="ARBA" id="ARBA00022723"/>
    </source>
</evidence>
<organism evidence="19 20">
    <name type="scientific">Mycena maculata</name>
    <dbReference type="NCBI Taxonomy" id="230809"/>
    <lineage>
        <taxon>Eukaryota</taxon>
        <taxon>Fungi</taxon>
        <taxon>Dikarya</taxon>
        <taxon>Basidiomycota</taxon>
        <taxon>Agaricomycotina</taxon>
        <taxon>Agaricomycetes</taxon>
        <taxon>Agaricomycetidae</taxon>
        <taxon>Agaricales</taxon>
        <taxon>Marasmiineae</taxon>
        <taxon>Mycenaceae</taxon>
        <taxon>Mycena</taxon>
    </lineage>
</organism>
<evidence type="ECO:0000256" key="11">
    <source>
        <dbReference type="ARBA" id="ARBA00022833"/>
    </source>
</evidence>
<dbReference type="FunFam" id="1.10.10.10:FF:000270">
    <property type="entry name" value="Non-structural maintenance of chromosomes element 1 homolog"/>
    <property type="match status" value="1"/>
</dbReference>
<evidence type="ECO:0000259" key="18">
    <source>
        <dbReference type="PROSITE" id="PS50089"/>
    </source>
</evidence>
<keyword evidence="11 16" id="KW-0862">Zinc</keyword>
<evidence type="ECO:0000256" key="8">
    <source>
        <dbReference type="ARBA" id="ARBA00022763"/>
    </source>
</evidence>
<dbReference type="InterPro" id="IPR036388">
    <property type="entry name" value="WH-like_DNA-bd_sf"/>
</dbReference>
<keyword evidence="20" id="KW-1185">Reference proteome</keyword>
<dbReference type="Gene3D" id="3.30.40.10">
    <property type="entry name" value="Zinc/RING finger domain, C3HC4 (zinc finger)"/>
    <property type="match status" value="1"/>
</dbReference>
<dbReference type="CDD" id="cd16493">
    <property type="entry name" value="RING-CH-C4HC3_NSE1"/>
    <property type="match status" value="1"/>
</dbReference>
<dbReference type="InterPro" id="IPR013083">
    <property type="entry name" value="Znf_RING/FYVE/PHD"/>
</dbReference>
<reference evidence="19" key="1">
    <citation type="submission" date="2023-03" db="EMBL/GenBank/DDBJ databases">
        <title>Massive genome expansion in bonnet fungi (Mycena s.s.) driven by repeated elements and novel gene families across ecological guilds.</title>
        <authorList>
            <consortium name="Lawrence Berkeley National Laboratory"/>
            <person name="Harder C.B."/>
            <person name="Miyauchi S."/>
            <person name="Viragh M."/>
            <person name="Kuo A."/>
            <person name="Thoen E."/>
            <person name="Andreopoulos B."/>
            <person name="Lu D."/>
            <person name="Skrede I."/>
            <person name="Drula E."/>
            <person name="Henrissat B."/>
            <person name="Morin E."/>
            <person name="Kohler A."/>
            <person name="Barry K."/>
            <person name="LaButti K."/>
            <person name="Morin E."/>
            <person name="Salamov A."/>
            <person name="Lipzen A."/>
            <person name="Mereny Z."/>
            <person name="Hegedus B."/>
            <person name="Baldrian P."/>
            <person name="Stursova M."/>
            <person name="Weitz H."/>
            <person name="Taylor A."/>
            <person name="Grigoriev I.V."/>
            <person name="Nagy L.G."/>
            <person name="Martin F."/>
            <person name="Kauserud H."/>
        </authorList>
    </citation>
    <scope>NUCLEOTIDE SEQUENCE</scope>
    <source>
        <strain evidence="19">CBHHK188m</strain>
    </source>
</reference>
<evidence type="ECO:0000256" key="16">
    <source>
        <dbReference type="RuleBase" id="RU368018"/>
    </source>
</evidence>
<feature type="compositionally biased region" description="Acidic residues" evidence="17">
    <location>
        <begin position="312"/>
        <end position="329"/>
    </location>
</feature>
<evidence type="ECO:0000256" key="10">
    <source>
        <dbReference type="ARBA" id="ARBA00022786"/>
    </source>
</evidence>
<keyword evidence="6 16" id="KW-0808">Transferase</keyword>
<dbReference type="Pfam" id="PF08746">
    <property type="entry name" value="zf-RING-like"/>
    <property type="match status" value="1"/>
</dbReference>